<feature type="transmembrane region" description="Helical" evidence="1">
    <location>
        <begin position="136"/>
        <end position="159"/>
    </location>
</feature>
<gene>
    <name evidence="2" type="ORF">DGD08_02130</name>
</gene>
<dbReference type="Proteomes" id="UP000264071">
    <property type="component" value="Unassembled WGS sequence"/>
</dbReference>
<dbReference type="AlphaFoldDB" id="A0A3D4V5G3"/>
<comment type="caution">
    <text evidence="2">The sequence shown here is derived from an EMBL/GenBank/DDBJ whole genome shotgun (WGS) entry which is preliminary data.</text>
</comment>
<dbReference type="OMA" id="WIQPPTQ"/>
<evidence type="ECO:0000313" key="2">
    <source>
        <dbReference type="EMBL" id="HCT55992.1"/>
    </source>
</evidence>
<proteinExistence type="predicted"/>
<dbReference type="Pfam" id="PF03929">
    <property type="entry name" value="PepSY_TM"/>
    <property type="match status" value="1"/>
</dbReference>
<keyword evidence="1" id="KW-0812">Transmembrane</keyword>
<dbReference type="EMBL" id="DPIY01000002">
    <property type="protein sequence ID" value="HCT55992.1"/>
    <property type="molecule type" value="Genomic_DNA"/>
</dbReference>
<keyword evidence="1" id="KW-1133">Transmembrane helix</keyword>
<protein>
    <recommendedName>
        <fullName evidence="4">PepSY domain-containing protein</fullName>
    </recommendedName>
</protein>
<reference evidence="2 3" key="1">
    <citation type="journal article" date="2018" name="Nat. Biotechnol.">
        <title>A standardized bacterial taxonomy based on genome phylogeny substantially revises the tree of life.</title>
        <authorList>
            <person name="Parks D.H."/>
            <person name="Chuvochina M."/>
            <person name="Waite D.W."/>
            <person name="Rinke C."/>
            <person name="Skarshewski A."/>
            <person name="Chaumeil P.A."/>
            <person name="Hugenholtz P."/>
        </authorList>
    </citation>
    <scope>NUCLEOTIDE SEQUENCE [LARGE SCALE GENOMIC DNA]</scope>
    <source>
        <strain evidence="2">UBA8844</strain>
    </source>
</reference>
<feature type="transmembrane region" description="Helical" evidence="1">
    <location>
        <begin position="12"/>
        <end position="35"/>
    </location>
</feature>
<organism evidence="2 3">
    <name type="scientific">Gemmatimonas aurantiaca</name>
    <dbReference type="NCBI Taxonomy" id="173480"/>
    <lineage>
        <taxon>Bacteria</taxon>
        <taxon>Pseudomonadati</taxon>
        <taxon>Gemmatimonadota</taxon>
        <taxon>Gemmatimonadia</taxon>
        <taxon>Gemmatimonadales</taxon>
        <taxon>Gemmatimonadaceae</taxon>
        <taxon>Gemmatimonas</taxon>
    </lineage>
</organism>
<keyword evidence="1" id="KW-0472">Membrane</keyword>
<accession>A0A3D4V5G3</accession>
<evidence type="ECO:0000256" key="1">
    <source>
        <dbReference type="SAM" id="Phobius"/>
    </source>
</evidence>
<sequence>MTNPRLLNRKLHRWGSIAVSIPFLIVIVTGLLLQLKKQIEWVQPPEQKTKNTTPTVSMQQIFDAAKSVPEAKIVDWTSIDRIDVRPGKGLAKVATVDHWEIQVDIGTGAVLQSAYRRSDLIETMHDGSWFADAAKLWVFLPSGIIVLGLWITGIYLFLLPYRAKANKRRREAGDA</sequence>
<name>A0A3D4V5G3_9BACT</name>
<evidence type="ECO:0008006" key="4">
    <source>
        <dbReference type="Google" id="ProtNLM"/>
    </source>
</evidence>
<evidence type="ECO:0000313" key="3">
    <source>
        <dbReference type="Proteomes" id="UP000264071"/>
    </source>
</evidence>
<dbReference type="InterPro" id="IPR005625">
    <property type="entry name" value="PepSY-ass_TM"/>
</dbReference>